<reference evidence="2 3" key="1">
    <citation type="submission" date="2018-03" db="EMBL/GenBank/DDBJ databases">
        <title>Genomic Encyclopedia of Archaeal and Bacterial Type Strains, Phase II (KMG-II): from individual species to whole genera.</title>
        <authorList>
            <person name="Goeker M."/>
        </authorList>
    </citation>
    <scope>NUCLEOTIDE SEQUENCE [LARGE SCALE GENOMIC DNA]</scope>
    <source>
        <strain evidence="2 3">DSM 28229</strain>
    </source>
</reference>
<dbReference type="Pfam" id="PF05899">
    <property type="entry name" value="Cupin_3"/>
    <property type="match status" value="1"/>
</dbReference>
<organism evidence="2 3">
    <name type="scientific">Sediminitomix flava</name>
    <dbReference type="NCBI Taxonomy" id="379075"/>
    <lineage>
        <taxon>Bacteria</taxon>
        <taxon>Pseudomonadati</taxon>
        <taxon>Bacteroidota</taxon>
        <taxon>Cytophagia</taxon>
        <taxon>Cytophagales</taxon>
        <taxon>Flammeovirgaceae</taxon>
        <taxon>Sediminitomix</taxon>
    </lineage>
</organism>
<comment type="caution">
    <text evidence="2">The sequence shown here is derived from an EMBL/GenBank/DDBJ whole genome shotgun (WGS) entry which is preliminary data.</text>
</comment>
<dbReference type="SUPFAM" id="SSF51182">
    <property type="entry name" value="RmlC-like cupins"/>
    <property type="match status" value="1"/>
</dbReference>
<evidence type="ECO:0000313" key="2">
    <source>
        <dbReference type="EMBL" id="PWJ42012.1"/>
    </source>
</evidence>
<evidence type="ECO:0000259" key="1">
    <source>
        <dbReference type="Pfam" id="PF05899"/>
    </source>
</evidence>
<dbReference type="Proteomes" id="UP000245535">
    <property type="component" value="Unassembled WGS sequence"/>
</dbReference>
<evidence type="ECO:0000313" key="3">
    <source>
        <dbReference type="Proteomes" id="UP000245535"/>
    </source>
</evidence>
<dbReference type="InterPro" id="IPR014710">
    <property type="entry name" value="RmlC-like_jellyroll"/>
</dbReference>
<dbReference type="InterPro" id="IPR008579">
    <property type="entry name" value="UGlyAH_Cupin_dom"/>
</dbReference>
<sequence>MNIEVRKISTNERNAKGVSNWEQESMEKSEFSHFSEHAESFYILKGSARISSEHGQVEIEKNDYVVIPKGMECRWEVHENTIYHHHKDDAA</sequence>
<feature type="domain" description="(S)-ureidoglycine aminohydrolase cupin" evidence="1">
    <location>
        <begin position="15"/>
        <end position="80"/>
    </location>
</feature>
<accession>A0A315Z9Q6</accession>
<dbReference type="RefSeq" id="WP_109618577.1">
    <property type="nucleotide sequence ID" value="NZ_QGDO01000003.1"/>
</dbReference>
<name>A0A315Z9Q6_SEDFL</name>
<proteinExistence type="predicted"/>
<dbReference type="OrthoDB" id="9799053at2"/>
<dbReference type="AlphaFoldDB" id="A0A315Z9Q6"/>
<keyword evidence="3" id="KW-1185">Reference proteome</keyword>
<gene>
    <name evidence="2" type="ORF">BC781_103262</name>
</gene>
<dbReference type="EMBL" id="QGDO01000003">
    <property type="protein sequence ID" value="PWJ42012.1"/>
    <property type="molecule type" value="Genomic_DNA"/>
</dbReference>
<protein>
    <recommendedName>
        <fullName evidence="1">(S)-ureidoglycine aminohydrolase cupin domain-containing protein</fullName>
    </recommendedName>
</protein>
<dbReference type="Gene3D" id="2.60.120.10">
    <property type="entry name" value="Jelly Rolls"/>
    <property type="match status" value="1"/>
</dbReference>
<dbReference type="InterPro" id="IPR011051">
    <property type="entry name" value="RmlC_Cupin_sf"/>
</dbReference>